<dbReference type="Proteomes" id="UP000054350">
    <property type="component" value="Unassembled WGS sequence"/>
</dbReference>
<feature type="region of interest" description="Disordered" evidence="1">
    <location>
        <begin position="26"/>
        <end position="50"/>
    </location>
</feature>
<proteinExistence type="predicted"/>
<dbReference type="VEuPathDB" id="FungiDB:AMAG_03490"/>
<accession>A0A0L0S9V0</accession>
<protein>
    <submittedName>
        <fullName evidence="2">Uncharacterized protein</fullName>
    </submittedName>
</protein>
<sequence>MATTVPTSTTAPAIPAPAVTAIAKMAPGSPQRPNAGSLPTEIHANPPPGRNRWRAVVESTNLSPLFRPTLAKWPSVPVPDDAPGVSLFPLVHRAFQLHCGTCNEPRLPNTLMPYGANPFELVCRRCRFDQMLRALRTKDRATLAALLATPFTECSEVTCFGTETVQYLGLPARALRKMPFDTVDDKNTKWAVYPVHTVQLVYYACTGSMEPMSRSRPKVQ</sequence>
<dbReference type="AlphaFoldDB" id="A0A0L0S9V0"/>
<reference evidence="2 3" key="1">
    <citation type="submission" date="2009-11" db="EMBL/GenBank/DDBJ databases">
        <title>Annotation of Allomyces macrogynus ATCC 38327.</title>
        <authorList>
            <consortium name="The Broad Institute Genome Sequencing Platform"/>
            <person name="Russ C."/>
            <person name="Cuomo C."/>
            <person name="Burger G."/>
            <person name="Gray M.W."/>
            <person name="Holland P.W.H."/>
            <person name="King N."/>
            <person name="Lang F.B.F."/>
            <person name="Roger A.J."/>
            <person name="Ruiz-Trillo I."/>
            <person name="Young S.K."/>
            <person name="Zeng Q."/>
            <person name="Gargeya S."/>
            <person name="Fitzgerald M."/>
            <person name="Haas B."/>
            <person name="Abouelleil A."/>
            <person name="Alvarado L."/>
            <person name="Arachchi H.M."/>
            <person name="Berlin A."/>
            <person name="Chapman S.B."/>
            <person name="Gearin G."/>
            <person name="Goldberg J."/>
            <person name="Griggs A."/>
            <person name="Gujja S."/>
            <person name="Hansen M."/>
            <person name="Heiman D."/>
            <person name="Howarth C."/>
            <person name="Larimer J."/>
            <person name="Lui A."/>
            <person name="MacDonald P.J.P."/>
            <person name="McCowen C."/>
            <person name="Montmayeur A."/>
            <person name="Murphy C."/>
            <person name="Neiman D."/>
            <person name="Pearson M."/>
            <person name="Priest M."/>
            <person name="Roberts A."/>
            <person name="Saif S."/>
            <person name="Shea T."/>
            <person name="Sisk P."/>
            <person name="Stolte C."/>
            <person name="Sykes S."/>
            <person name="Wortman J."/>
            <person name="Nusbaum C."/>
            <person name="Birren B."/>
        </authorList>
    </citation>
    <scope>NUCLEOTIDE SEQUENCE [LARGE SCALE GENOMIC DNA]</scope>
    <source>
        <strain evidence="2 3">ATCC 38327</strain>
    </source>
</reference>
<evidence type="ECO:0000313" key="3">
    <source>
        <dbReference type="Proteomes" id="UP000054350"/>
    </source>
</evidence>
<name>A0A0L0S9V0_ALLM3</name>
<organism evidence="2 3">
    <name type="scientific">Allomyces macrogynus (strain ATCC 38327)</name>
    <name type="common">Allomyces javanicus var. macrogynus</name>
    <dbReference type="NCBI Taxonomy" id="578462"/>
    <lineage>
        <taxon>Eukaryota</taxon>
        <taxon>Fungi</taxon>
        <taxon>Fungi incertae sedis</taxon>
        <taxon>Blastocladiomycota</taxon>
        <taxon>Blastocladiomycetes</taxon>
        <taxon>Blastocladiales</taxon>
        <taxon>Blastocladiaceae</taxon>
        <taxon>Allomyces</taxon>
    </lineage>
</organism>
<evidence type="ECO:0000313" key="2">
    <source>
        <dbReference type="EMBL" id="KNE59164.1"/>
    </source>
</evidence>
<gene>
    <name evidence="2" type="ORF">AMAG_03490</name>
</gene>
<keyword evidence="3" id="KW-1185">Reference proteome</keyword>
<dbReference type="EMBL" id="GG745334">
    <property type="protein sequence ID" value="KNE59164.1"/>
    <property type="molecule type" value="Genomic_DNA"/>
</dbReference>
<dbReference type="OrthoDB" id="10413982at2759"/>
<reference evidence="3" key="2">
    <citation type="submission" date="2009-11" db="EMBL/GenBank/DDBJ databases">
        <title>The Genome Sequence of Allomyces macrogynus strain ATCC 38327.</title>
        <authorList>
            <consortium name="The Broad Institute Genome Sequencing Platform"/>
            <person name="Russ C."/>
            <person name="Cuomo C."/>
            <person name="Shea T."/>
            <person name="Young S.K."/>
            <person name="Zeng Q."/>
            <person name="Koehrsen M."/>
            <person name="Haas B."/>
            <person name="Borodovsky M."/>
            <person name="Guigo R."/>
            <person name="Alvarado L."/>
            <person name="Berlin A."/>
            <person name="Borenstein D."/>
            <person name="Chen Z."/>
            <person name="Engels R."/>
            <person name="Freedman E."/>
            <person name="Gellesch M."/>
            <person name="Goldberg J."/>
            <person name="Griggs A."/>
            <person name="Gujja S."/>
            <person name="Heiman D."/>
            <person name="Hepburn T."/>
            <person name="Howarth C."/>
            <person name="Jen D."/>
            <person name="Larson L."/>
            <person name="Lewis B."/>
            <person name="Mehta T."/>
            <person name="Park D."/>
            <person name="Pearson M."/>
            <person name="Roberts A."/>
            <person name="Saif S."/>
            <person name="Shenoy N."/>
            <person name="Sisk P."/>
            <person name="Stolte C."/>
            <person name="Sykes S."/>
            <person name="Walk T."/>
            <person name="White J."/>
            <person name="Yandava C."/>
            <person name="Burger G."/>
            <person name="Gray M.W."/>
            <person name="Holland P.W.H."/>
            <person name="King N."/>
            <person name="Lang F.B.F."/>
            <person name="Roger A.J."/>
            <person name="Ruiz-Trillo I."/>
            <person name="Lander E."/>
            <person name="Nusbaum C."/>
        </authorList>
    </citation>
    <scope>NUCLEOTIDE SEQUENCE [LARGE SCALE GENOMIC DNA]</scope>
    <source>
        <strain evidence="3">ATCC 38327</strain>
    </source>
</reference>
<evidence type="ECO:0000256" key="1">
    <source>
        <dbReference type="SAM" id="MobiDB-lite"/>
    </source>
</evidence>